<evidence type="ECO:0000313" key="3">
    <source>
        <dbReference type="EMBL" id="GAA3689341.1"/>
    </source>
</evidence>
<dbReference type="Gene3D" id="3.90.79.10">
    <property type="entry name" value="Nucleoside Triphosphate Pyrophosphohydrolase"/>
    <property type="match status" value="1"/>
</dbReference>
<protein>
    <submittedName>
        <fullName evidence="3">NUDIX domain-containing protein</fullName>
    </submittedName>
</protein>
<comment type="caution">
    <text evidence="3">The sequence shown here is derived from an EMBL/GenBank/DDBJ whole genome shotgun (WGS) entry which is preliminary data.</text>
</comment>
<evidence type="ECO:0000256" key="1">
    <source>
        <dbReference type="ARBA" id="ARBA00022801"/>
    </source>
</evidence>
<gene>
    <name evidence="3" type="ORF">GCM10022224_063490</name>
</gene>
<accession>A0ABP7CI68</accession>
<feature type="domain" description="Nudix hydrolase" evidence="2">
    <location>
        <begin position="36"/>
        <end position="163"/>
    </location>
</feature>
<dbReference type="CDD" id="cd04697">
    <property type="entry name" value="NUDIX_Hydrolase"/>
    <property type="match status" value="1"/>
</dbReference>
<dbReference type="Pfam" id="PF00293">
    <property type="entry name" value="NUDIX"/>
    <property type="match status" value="1"/>
</dbReference>
<proteinExistence type="predicted"/>
<dbReference type="PANTHER" id="PTHR10885:SF0">
    <property type="entry name" value="ISOPENTENYL-DIPHOSPHATE DELTA-ISOMERASE"/>
    <property type="match status" value="1"/>
</dbReference>
<organism evidence="3 4">
    <name type="scientific">Nonomuraea antimicrobica</name>
    <dbReference type="NCBI Taxonomy" id="561173"/>
    <lineage>
        <taxon>Bacteria</taxon>
        <taxon>Bacillati</taxon>
        <taxon>Actinomycetota</taxon>
        <taxon>Actinomycetes</taxon>
        <taxon>Streptosporangiales</taxon>
        <taxon>Streptosporangiaceae</taxon>
        <taxon>Nonomuraea</taxon>
    </lineage>
</organism>
<dbReference type="PROSITE" id="PS51462">
    <property type="entry name" value="NUDIX"/>
    <property type="match status" value="1"/>
</dbReference>
<dbReference type="Proteomes" id="UP001500902">
    <property type="component" value="Unassembled WGS sequence"/>
</dbReference>
<dbReference type="SUPFAM" id="SSF55811">
    <property type="entry name" value="Nudix"/>
    <property type="match status" value="1"/>
</dbReference>
<dbReference type="InterPro" id="IPR015797">
    <property type="entry name" value="NUDIX_hydrolase-like_dom_sf"/>
</dbReference>
<name>A0ABP7CI68_9ACTN</name>
<keyword evidence="4" id="KW-1185">Reference proteome</keyword>
<dbReference type="PROSITE" id="PS00893">
    <property type="entry name" value="NUDIX_BOX"/>
    <property type="match status" value="1"/>
</dbReference>
<dbReference type="InterPro" id="IPR020084">
    <property type="entry name" value="NUDIX_hydrolase_CS"/>
</dbReference>
<reference evidence="4" key="1">
    <citation type="journal article" date="2019" name="Int. J. Syst. Evol. Microbiol.">
        <title>The Global Catalogue of Microorganisms (GCM) 10K type strain sequencing project: providing services to taxonomists for standard genome sequencing and annotation.</title>
        <authorList>
            <consortium name="The Broad Institute Genomics Platform"/>
            <consortium name="The Broad Institute Genome Sequencing Center for Infectious Disease"/>
            <person name="Wu L."/>
            <person name="Ma J."/>
        </authorList>
    </citation>
    <scope>NUCLEOTIDE SEQUENCE [LARGE SCALE GENOMIC DNA]</scope>
    <source>
        <strain evidence="4">JCM 16904</strain>
    </source>
</reference>
<dbReference type="PANTHER" id="PTHR10885">
    <property type="entry name" value="ISOPENTENYL-DIPHOSPHATE DELTA-ISOMERASE"/>
    <property type="match status" value="1"/>
</dbReference>
<sequence length="178" mass="20213">MVPAIVSCVGELVERVDERDRVLGVVDRAEAERRRWMHRIATTICRDPMRRILVLRRAEQLTRFPGRYDVMVGGAVDVGESYEDAAARELSEELGADVPVRFMFKFLCRDGVSPVWFGVHEAVIIEPLVPDPSEIAWHAWLTELELRGAVDRWPFVPGGREALRRYWISGTEGRPSAG</sequence>
<keyword evidence="1" id="KW-0378">Hydrolase</keyword>
<evidence type="ECO:0000313" key="4">
    <source>
        <dbReference type="Proteomes" id="UP001500902"/>
    </source>
</evidence>
<dbReference type="EMBL" id="BAAAZP010000112">
    <property type="protein sequence ID" value="GAA3689341.1"/>
    <property type="molecule type" value="Genomic_DNA"/>
</dbReference>
<dbReference type="InterPro" id="IPR000086">
    <property type="entry name" value="NUDIX_hydrolase_dom"/>
</dbReference>
<evidence type="ECO:0000259" key="2">
    <source>
        <dbReference type="PROSITE" id="PS51462"/>
    </source>
</evidence>